<protein>
    <submittedName>
        <fullName evidence="1">Uncharacterized protein</fullName>
    </submittedName>
</protein>
<sequence length="414" mass="45562">MLARARTSSHHLSKNLPISNNAIRASLPCATRNTTLSVTAFRSNLAFVRAMSTSIPEKMKCILIKDGKGPAENLYMGEEKIPSLEAGQVLVKVRAFGLNRMDIMQREGKYPLPPQASKTIMGVEFSGEIVRTSDGELKSYNGEQWKEGDEVFGLAYGGAYAEYIAISSKMIIRKPSRLSWVEAAGIPENWMTAFQALFLEGGFKKGENVLVHAGASGVGVAANQLAVAFGADKVFTTAGTKDKVEFLNKLSGGKIHPINYKEQNFEEEVKKVDEKGVDLVIDFGKNIGLPLDVMGIGFVVGPDYWNKNLNLLRQDGRMVILAFLSGLTLPEKSLFAPLLFKRLTIKGTTLRSRSPEYQGELLGRFEKEALPMIGGEDSSMKVSVHEVFPWDKIQEAHKEMEGNKNSGKIVLEIK</sequence>
<evidence type="ECO:0000313" key="2">
    <source>
        <dbReference type="Proteomes" id="UP001227268"/>
    </source>
</evidence>
<gene>
    <name evidence="1" type="ORF">QFC21_000922</name>
</gene>
<dbReference type="EMBL" id="JASBWT010000002">
    <property type="protein sequence ID" value="KAJ9107469.1"/>
    <property type="molecule type" value="Genomic_DNA"/>
</dbReference>
<keyword evidence="2" id="KW-1185">Reference proteome</keyword>
<dbReference type="Proteomes" id="UP001227268">
    <property type="component" value="Unassembled WGS sequence"/>
</dbReference>
<accession>A0ACC2W6U8</accession>
<comment type="caution">
    <text evidence="1">The sequence shown here is derived from an EMBL/GenBank/DDBJ whole genome shotgun (WGS) entry which is preliminary data.</text>
</comment>
<evidence type="ECO:0000313" key="1">
    <source>
        <dbReference type="EMBL" id="KAJ9107469.1"/>
    </source>
</evidence>
<organism evidence="1 2">
    <name type="scientific">Naganishia friedmannii</name>
    <dbReference type="NCBI Taxonomy" id="89922"/>
    <lineage>
        <taxon>Eukaryota</taxon>
        <taxon>Fungi</taxon>
        <taxon>Dikarya</taxon>
        <taxon>Basidiomycota</taxon>
        <taxon>Agaricomycotina</taxon>
        <taxon>Tremellomycetes</taxon>
        <taxon>Filobasidiales</taxon>
        <taxon>Filobasidiaceae</taxon>
        <taxon>Naganishia</taxon>
    </lineage>
</organism>
<reference evidence="1" key="1">
    <citation type="submission" date="2023-04" db="EMBL/GenBank/DDBJ databases">
        <title>Draft Genome sequencing of Naganishia species isolated from polar environments using Oxford Nanopore Technology.</title>
        <authorList>
            <person name="Leo P."/>
            <person name="Venkateswaran K."/>
        </authorList>
    </citation>
    <scope>NUCLEOTIDE SEQUENCE</scope>
    <source>
        <strain evidence="1">MNA-CCFEE 5423</strain>
    </source>
</reference>
<proteinExistence type="predicted"/>
<name>A0ACC2W6U8_9TREE</name>